<proteinExistence type="predicted"/>
<dbReference type="Proteomes" id="UP001501772">
    <property type="component" value="Unassembled WGS sequence"/>
</dbReference>
<comment type="caution">
    <text evidence="1">The sequence shown here is derived from an EMBL/GenBank/DDBJ whole genome shotgun (WGS) entry which is preliminary data.</text>
</comment>
<name>A0ABP8B2B8_9SPHI</name>
<protein>
    <submittedName>
        <fullName evidence="1">Uncharacterized protein</fullName>
    </submittedName>
</protein>
<dbReference type="EMBL" id="BAABBY010000001">
    <property type="protein sequence ID" value="GAA4196434.1"/>
    <property type="molecule type" value="Genomic_DNA"/>
</dbReference>
<sequence>MEGVYHFKKETVSFINAIESFFAMGSINSSLQFLKNWLNPPQNEYDYSPQKHPAQLLRFYEKLLPLFDYSDLIFNHREADTDFVKAITADESSLERESVLLDYSPKLLSKGEMQNPKLIFLEMYLFFQSHSYKIAYKEWLLAGLENTLDQEWDAHIYEVYGNTRKMLEACWLIHERIVTKNSFKSIDRYYHLAVFESTSPLAFDHNLFQNPFAVIEHFFTLDSLAGHKTYLKNWYKIALAKESYVNNSSNYFFFYNQFTQLLNAGYIIAAKKLVYKQYVVEEADYAAIEAYQTQLCEVNTLPPHHVKNPYLFIETFFVPEKIKQLRLGLLEWLYAAFSNKSSIKLMEKEYLFEQYENMQMIIEAFFLVINDPQLGEEEDWVVYLE</sequence>
<organism evidence="1 2">
    <name type="scientific">Pedobacter jeongneungensis</name>
    <dbReference type="NCBI Taxonomy" id="947309"/>
    <lineage>
        <taxon>Bacteria</taxon>
        <taxon>Pseudomonadati</taxon>
        <taxon>Bacteroidota</taxon>
        <taxon>Sphingobacteriia</taxon>
        <taxon>Sphingobacteriales</taxon>
        <taxon>Sphingobacteriaceae</taxon>
        <taxon>Pedobacter</taxon>
    </lineage>
</organism>
<evidence type="ECO:0000313" key="1">
    <source>
        <dbReference type="EMBL" id="GAA4196434.1"/>
    </source>
</evidence>
<dbReference type="RefSeq" id="WP_344848588.1">
    <property type="nucleotide sequence ID" value="NZ_BAABBY010000001.1"/>
</dbReference>
<evidence type="ECO:0000313" key="2">
    <source>
        <dbReference type="Proteomes" id="UP001501772"/>
    </source>
</evidence>
<reference evidence="2" key="1">
    <citation type="journal article" date="2019" name="Int. J. Syst. Evol. Microbiol.">
        <title>The Global Catalogue of Microorganisms (GCM) 10K type strain sequencing project: providing services to taxonomists for standard genome sequencing and annotation.</title>
        <authorList>
            <consortium name="The Broad Institute Genomics Platform"/>
            <consortium name="The Broad Institute Genome Sequencing Center for Infectious Disease"/>
            <person name="Wu L."/>
            <person name="Ma J."/>
        </authorList>
    </citation>
    <scope>NUCLEOTIDE SEQUENCE [LARGE SCALE GENOMIC DNA]</scope>
    <source>
        <strain evidence="2">JCM 17626</strain>
    </source>
</reference>
<accession>A0ABP8B2B8</accession>
<gene>
    <name evidence="1" type="ORF">GCM10022289_02170</name>
</gene>
<keyword evidence="2" id="KW-1185">Reference proteome</keyword>